<dbReference type="PANTHER" id="PTHR32285:SF36">
    <property type="entry name" value="PROTEIN TRICHOME BIREFRINGENCE-LIKE 38"/>
    <property type="match status" value="1"/>
</dbReference>
<keyword evidence="7" id="KW-0732">Signal</keyword>
<keyword evidence="6" id="KW-0472">Membrane</keyword>
<comment type="caution">
    <text evidence="10">The sequence shown here is derived from an EMBL/GenBank/DDBJ whole genome shotgun (WGS) entry which is preliminary data.</text>
</comment>
<protein>
    <submittedName>
        <fullName evidence="10">Protein trichome birefringence-like 38</fullName>
    </submittedName>
</protein>
<keyword evidence="3" id="KW-0812">Transmembrane</keyword>
<evidence type="ECO:0000256" key="6">
    <source>
        <dbReference type="ARBA" id="ARBA00023136"/>
    </source>
</evidence>
<feature type="domain" description="Trichome birefringence-like N-terminal" evidence="9">
    <location>
        <begin position="45"/>
        <end position="97"/>
    </location>
</feature>
<gene>
    <name evidence="10" type="ORF">Salat_2390600</name>
</gene>
<dbReference type="InterPro" id="IPR026057">
    <property type="entry name" value="TBL_C"/>
</dbReference>
<dbReference type="PANTHER" id="PTHR32285">
    <property type="entry name" value="PROTEIN TRICHOME BIREFRINGENCE-LIKE 9-RELATED"/>
    <property type="match status" value="1"/>
</dbReference>
<dbReference type="GO" id="GO:0005794">
    <property type="term" value="C:Golgi apparatus"/>
    <property type="evidence" value="ECO:0007669"/>
    <property type="project" value="TreeGrafter"/>
</dbReference>
<evidence type="ECO:0000256" key="3">
    <source>
        <dbReference type="ARBA" id="ARBA00022692"/>
    </source>
</evidence>
<feature type="chain" id="PRO_5042293507" evidence="7">
    <location>
        <begin position="35"/>
        <end position="370"/>
    </location>
</feature>
<reference evidence="10" key="2">
    <citation type="journal article" date="2024" name="Plant">
        <title>Genomic evolution and insights into agronomic trait innovations of Sesamum species.</title>
        <authorList>
            <person name="Miao H."/>
            <person name="Wang L."/>
            <person name="Qu L."/>
            <person name="Liu H."/>
            <person name="Sun Y."/>
            <person name="Le M."/>
            <person name="Wang Q."/>
            <person name="Wei S."/>
            <person name="Zheng Y."/>
            <person name="Lin W."/>
            <person name="Duan Y."/>
            <person name="Cao H."/>
            <person name="Xiong S."/>
            <person name="Wang X."/>
            <person name="Wei L."/>
            <person name="Li C."/>
            <person name="Ma Q."/>
            <person name="Ju M."/>
            <person name="Zhao R."/>
            <person name="Li G."/>
            <person name="Mu C."/>
            <person name="Tian Q."/>
            <person name="Mei H."/>
            <person name="Zhang T."/>
            <person name="Gao T."/>
            <person name="Zhang H."/>
        </authorList>
    </citation>
    <scope>NUCLEOTIDE SEQUENCE</scope>
    <source>
        <strain evidence="10">3651</strain>
    </source>
</reference>
<evidence type="ECO:0000256" key="2">
    <source>
        <dbReference type="ARBA" id="ARBA00007727"/>
    </source>
</evidence>
<evidence type="ECO:0000313" key="11">
    <source>
        <dbReference type="Proteomes" id="UP001293254"/>
    </source>
</evidence>
<name>A0AAE2CF36_9LAMI</name>
<dbReference type="AlphaFoldDB" id="A0AAE2CF36"/>
<accession>A0AAE2CF36</accession>
<comment type="subcellular location">
    <subcellularLocation>
        <location evidence="1">Membrane</location>
        <topology evidence="1">Single-pass membrane protein</topology>
    </subcellularLocation>
</comment>
<dbReference type="GO" id="GO:0016020">
    <property type="term" value="C:membrane"/>
    <property type="evidence" value="ECO:0007669"/>
    <property type="project" value="UniProtKB-SubCell"/>
</dbReference>
<dbReference type="Pfam" id="PF14416">
    <property type="entry name" value="PMR5N"/>
    <property type="match status" value="1"/>
</dbReference>
<sequence>MNIGMSTSNHVFVVLVSVSSMLLILPCLITASNAAQRHPRIKQTGCNLYEGKWVYDESYPLFDSSKCPSIRKEFDCLKYGRPDHQYLKYRWQPDRCDLPRFDGGDFLRRVKGKTIMFVGDSVSSNHWQSLVCLLNQAVGGSNVTRVTSDTKSTVVFQNYGVSVTMFLSHYLVDIEQEHVGRVLKLDSIKDGETWKHADILIFNTWLWWYRRGPKQSWDYIENDGKIVKDMDRMGAFHKALTTWANWVNSELNPSKTKVFFQGISPSHYNGGDWNEPGVKDCSRETTPLDASTYPGGEPLAAQVVKEVLRSNISPSKPVRLLDITTLSQLRKDGHPSKYNGFAGMDCTHWCVAGVPDTWNQLLYAELLQGR</sequence>
<keyword evidence="11" id="KW-1185">Reference proteome</keyword>
<dbReference type="GO" id="GO:0016413">
    <property type="term" value="F:O-acetyltransferase activity"/>
    <property type="evidence" value="ECO:0007669"/>
    <property type="project" value="InterPro"/>
</dbReference>
<dbReference type="Proteomes" id="UP001293254">
    <property type="component" value="Unassembled WGS sequence"/>
</dbReference>
<evidence type="ECO:0000313" key="10">
    <source>
        <dbReference type="EMBL" id="KAK4419777.1"/>
    </source>
</evidence>
<dbReference type="InterPro" id="IPR029962">
    <property type="entry name" value="TBL"/>
</dbReference>
<dbReference type="InterPro" id="IPR025846">
    <property type="entry name" value="TBL_N"/>
</dbReference>
<evidence type="ECO:0000259" key="9">
    <source>
        <dbReference type="Pfam" id="PF14416"/>
    </source>
</evidence>
<dbReference type="EMBL" id="JACGWO010000009">
    <property type="protein sequence ID" value="KAK4419777.1"/>
    <property type="molecule type" value="Genomic_DNA"/>
</dbReference>
<organism evidence="10 11">
    <name type="scientific">Sesamum alatum</name>
    <dbReference type="NCBI Taxonomy" id="300844"/>
    <lineage>
        <taxon>Eukaryota</taxon>
        <taxon>Viridiplantae</taxon>
        <taxon>Streptophyta</taxon>
        <taxon>Embryophyta</taxon>
        <taxon>Tracheophyta</taxon>
        <taxon>Spermatophyta</taxon>
        <taxon>Magnoliopsida</taxon>
        <taxon>eudicotyledons</taxon>
        <taxon>Gunneridae</taxon>
        <taxon>Pentapetalae</taxon>
        <taxon>asterids</taxon>
        <taxon>lamiids</taxon>
        <taxon>Lamiales</taxon>
        <taxon>Pedaliaceae</taxon>
        <taxon>Sesamum</taxon>
    </lineage>
</organism>
<feature type="signal peptide" evidence="7">
    <location>
        <begin position="1"/>
        <end position="34"/>
    </location>
</feature>
<evidence type="ECO:0000256" key="5">
    <source>
        <dbReference type="ARBA" id="ARBA00022989"/>
    </source>
</evidence>
<keyword evidence="5" id="KW-1133">Transmembrane helix</keyword>
<proteinExistence type="inferred from homology"/>
<evidence type="ECO:0000256" key="1">
    <source>
        <dbReference type="ARBA" id="ARBA00004167"/>
    </source>
</evidence>
<evidence type="ECO:0000256" key="4">
    <source>
        <dbReference type="ARBA" id="ARBA00022968"/>
    </source>
</evidence>
<evidence type="ECO:0000256" key="7">
    <source>
        <dbReference type="SAM" id="SignalP"/>
    </source>
</evidence>
<evidence type="ECO:0000259" key="8">
    <source>
        <dbReference type="Pfam" id="PF13839"/>
    </source>
</evidence>
<feature type="domain" description="Trichome birefringence-like C-terminal" evidence="8">
    <location>
        <begin position="98"/>
        <end position="364"/>
    </location>
</feature>
<comment type="similarity">
    <text evidence="2">Belongs to the PC-esterase family. TBL subfamily.</text>
</comment>
<reference evidence="10" key="1">
    <citation type="submission" date="2020-06" db="EMBL/GenBank/DDBJ databases">
        <authorList>
            <person name="Li T."/>
            <person name="Hu X."/>
            <person name="Zhang T."/>
            <person name="Song X."/>
            <person name="Zhang H."/>
            <person name="Dai N."/>
            <person name="Sheng W."/>
            <person name="Hou X."/>
            <person name="Wei L."/>
        </authorList>
    </citation>
    <scope>NUCLEOTIDE SEQUENCE</scope>
    <source>
        <strain evidence="10">3651</strain>
        <tissue evidence="10">Leaf</tissue>
    </source>
</reference>
<keyword evidence="4" id="KW-0735">Signal-anchor</keyword>
<dbReference type="Pfam" id="PF13839">
    <property type="entry name" value="PC-Esterase"/>
    <property type="match status" value="1"/>
</dbReference>